<dbReference type="InterPro" id="IPR000421">
    <property type="entry name" value="FA58C"/>
</dbReference>
<dbReference type="Proteomes" id="UP001164746">
    <property type="component" value="Chromosome 3"/>
</dbReference>
<dbReference type="EMBL" id="CP111014">
    <property type="protein sequence ID" value="WAQ98229.1"/>
    <property type="molecule type" value="Genomic_DNA"/>
</dbReference>
<name>A0ABY7DLJ8_MYAAR</name>
<organism evidence="2 3">
    <name type="scientific">Mya arenaria</name>
    <name type="common">Soft-shell clam</name>
    <dbReference type="NCBI Taxonomy" id="6604"/>
    <lineage>
        <taxon>Eukaryota</taxon>
        <taxon>Metazoa</taxon>
        <taxon>Spiralia</taxon>
        <taxon>Lophotrochozoa</taxon>
        <taxon>Mollusca</taxon>
        <taxon>Bivalvia</taxon>
        <taxon>Autobranchia</taxon>
        <taxon>Heteroconchia</taxon>
        <taxon>Euheterodonta</taxon>
        <taxon>Imparidentia</taxon>
        <taxon>Neoheterodontei</taxon>
        <taxon>Myida</taxon>
        <taxon>Myoidea</taxon>
        <taxon>Myidae</taxon>
        <taxon>Mya</taxon>
    </lineage>
</organism>
<proteinExistence type="predicted"/>
<gene>
    <name evidence="2" type="ORF">MAR_022602</name>
</gene>
<evidence type="ECO:0000313" key="2">
    <source>
        <dbReference type="EMBL" id="WAQ98229.1"/>
    </source>
</evidence>
<reference evidence="2" key="1">
    <citation type="submission" date="2022-11" db="EMBL/GenBank/DDBJ databases">
        <title>Centuries of genome instability and evolution in soft-shell clam transmissible cancer (bioRxiv).</title>
        <authorList>
            <person name="Hart S.F.M."/>
            <person name="Yonemitsu M.A."/>
            <person name="Giersch R.M."/>
            <person name="Beal B.F."/>
            <person name="Arriagada G."/>
            <person name="Davis B.W."/>
            <person name="Ostrander E.A."/>
            <person name="Goff S.P."/>
            <person name="Metzger M.J."/>
        </authorList>
    </citation>
    <scope>NUCLEOTIDE SEQUENCE</scope>
    <source>
        <strain evidence="2">MELC-2E11</strain>
        <tissue evidence="2">Siphon/mantle</tissue>
    </source>
</reference>
<dbReference type="InterPro" id="IPR008979">
    <property type="entry name" value="Galactose-bd-like_sf"/>
</dbReference>
<accession>A0ABY7DLJ8</accession>
<dbReference type="Pfam" id="PF00754">
    <property type="entry name" value="F5_F8_type_C"/>
    <property type="match status" value="1"/>
</dbReference>
<evidence type="ECO:0000259" key="1">
    <source>
        <dbReference type="Pfam" id="PF00754"/>
    </source>
</evidence>
<feature type="non-terminal residue" evidence="2">
    <location>
        <position position="1"/>
    </location>
</feature>
<protein>
    <recommendedName>
        <fullName evidence="1">F5/8 type C domain-containing protein</fullName>
    </recommendedName>
</protein>
<sequence>MVVQCGTPMIGNSVRIEMANIASQLVLCDIKISAGINMAFGKRLTLSPNDASSKYSPTGAVDGNTINTNIHKCSGMYANDRNNKWMDVDLQQRLDINLVLLTLYQEAGFLATDFTIAVSNGGTFKTIYDNATDSRPMPGIFLSSKGQHLRIQQMNGSSHFTVCEIQVFARSMQDRLTGVCTSGCVNRWTGKDGMCNKNCSISMWGEECEHPCGQCSNGAPCNVSNGHCKTCAAGY</sequence>
<dbReference type="PANTHER" id="PTHR45713">
    <property type="entry name" value="FTP DOMAIN-CONTAINING PROTEIN"/>
    <property type="match status" value="1"/>
</dbReference>
<feature type="domain" description="F5/8 type C" evidence="1">
    <location>
        <begin position="51"/>
        <end position="135"/>
    </location>
</feature>
<evidence type="ECO:0000313" key="3">
    <source>
        <dbReference type="Proteomes" id="UP001164746"/>
    </source>
</evidence>
<dbReference type="SUPFAM" id="SSF49785">
    <property type="entry name" value="Galactose-binding domain-like"/>
    <property type="match status" value="1"/>
</dbReference>
<keyword evidence="3" id="KW-1185">Reference proteome</keyword>
<dbReference type="PANTHER" id="PTHR45713:SF15">
    <property type="entry name" value="F5_8 TYPE C DOMAIN-CONTAINING PROTEIN"/>
    <property type="match status" value="1"/>
</dbReference>
<dbReference type="Gene3D" id="2.60.120.260">
    <property type="entry name" value="Galactose-binding domain-like"/>
    <property type="match status" value="1"/>
</dbReference>
<dbReference type="InterPro" id="IPR051941">
    <property type="entry name" value="BG_Antigen-Binding_Lectin"/>
</dbReference>